<dbReference type="OrthoDB" id="9958663at2"/>
<dbReference type="Proteomes" id="UP000017127">
    <property type="component" value="Unassembled WGS sequence"/>
</dbReference>
<evidence type="ECO:0000313" key="2">
    <source>
        <dbReference type="Proteomes" id="UP000017127"/>
    </source>
</evidence>
<reference evidence="1 2" key="1">
    <citation type="journal article" date="2013" name="Front. Microbiol.">
        <title>Comparative genomic analyses of the cyanobacterium, Lyngbya aestuarii BL J, a powerful hydrogen producer.</title>
        <authorList>
            <person name="Kothari A."/>
            <person name="Vaughn M."/>
            <person name="Garcia-Pichel F."/>
        </authorList>
    </citation>
    <scope>NUCLEOTIDE SEQUENCE [LARGE SCALE GENOMIC DNA]</scope>
    <source>
        <strain evidence="1 2">BL J</strain>
    </source>
</reference>
<sequence>MILVLLRIVVFASIMVLGLGNGLTEAQSLTPILLVQTETESEFTLPETVYNLTKQPGVSGTNSVNFQTDLSLTEAIDFYRQSLTEQGLKEREINTAITETTFNLVFEGVENGLAVVVQGVDLGELTNVNIRYEKLD</sequence>
<dbReference type="EMBL" id="AUZM01000003">
    <property type="protein sequence ID" value="ERT09435.1"/>
    <property type="molecule type" value="Genomic_DNA"/>
</dbReference>
<keyword evidence="2" id="KW-1185">Reference proteome</keyword>
<dbReference type="AlphaFoldDB" id="U7QQS5"/>
<name>U7QQS5_9CYAN</name>
<evidence type="ECO:0000313" key="1">
    <source>
        <dbReference type="EMBL" id="ERT09435.1"/>
    </source>
</evidence>
<accession>U7QQS5</accession>
<gene>
    <name evidence="1" type="ORF">M595_0486</name>
</gene>
<comment type="caution">
    <text evidence="1">The sequence shown here is derived from an EMBL/GenBank/DDBJ whole genome shotgun (WGS) entry which is preliminary data.</text>
</comment>
<dbReference type="RefSeq" id="WP_023064315.1">
    <property type="nucleotide sequence ID" value="NZ_AUZM01000003.1"/>
</dbReference>
<protein>
    <submittedName>
        <fullName evidence="1">Uncharacterized protein</fullName>
    </submittedName>
</protein>
<organism evidence="1 2">
    <name type="scientific">Lyngbya aestuarii BL J</name>
    <dbReference type="NCBI Taxonomy" id="1348334"/>
    <lineage>
        <taxon>Bacteria</taxon>
        <taxon>Bacillati</taxon>
        <taxon>Cyanobacteriota</taxon>
        <taxon>Cyanophyceae</taxon>
        <taxon>Oscillatoriophycideae</taxon>
        <taxon>Oscillatoriales</taxon>
        <taxon>Microcoleaceae</taxon>
        <taxon>Lyngbya</taxon>
    </lineage>
</organism>
<proteinExistence type="predicted"/>